<organism evidence="3 4">
    <name type="scientific">Henriciella algicola</name>
    <dbReference type="NCBI Taxonomy" id="1608422"/>
    <lineage>
        <taxon>Bacteria</taxon>
        <taxon>Pseudomonadati</taxon>
        <taxon>Pseudomonadota</taxon>
        <taxon>Alphaproteobacteria</taxon>
        <taxon>Hyphomonadales</taxon>
        <taxon>Hyphomonadaceae</taxon>
        <taxon>Henriciella</taxon>
    </lineage>
</organism>
<feature type="transmembrane region" description="Helical" evidence="1">
    <location>
        <begin position="156"/>
        <end position="172"/>
    </location>
</feature>
<evidence type="ECO:0000313" key="4">
    <source>
        <dbReference type="Proteomes" id="UP000265845"/>
    </source>
</evidence>
<name>A0A399RPQ4_9PROT</name>
<gene>
    <name evidence="3" type="ORF">D1222_06665</name>
</gene>
<dbReference type="InterPro" id="IPR037185">
    <property type="entry name" value="EmrE-like"/>
</dbReference>
<dbReference type="PANTHER" id="PTHR22911">
    <property type="entry name" value="ACYL-MALONYL CONDENSING ENZYME-RELATED"/>
    <property type="match status" value="1"/>
</dbReference>
<dbReference type="Proteomes" id="UP000265845">
    <property type="component" value="Unassembled WGS sequence"/>
</dbReference>
<dbReference type="AlphaFoldDB" id="A0A399RPQ4"/>
<feature type="transmembrane region" description="Helical" evidence="1">
    <location>
        <begin position="270"/>
        <end position="290"/>
    </location>
</feature>
<feature type="domain" description="EamA" evidence="2">
    <location>
        <begin position="153"/>
        <end position="285"/>
    </location>
</feature>
<feature type="transmembrane region" description="Helical" evidence="1">
    <location>
        <begin position="42"/>
        <end position="60"/>
    </location>
</feature>
<evidence type="ECO:0000313" key="3">
    <source>
        <dbReference type="EMBL" id="RIJ31919.1"/>
    </source>
</evidence>
<sequence>MSDTANSRPWLGPLLLLLGGLCIGLAPIGLRMGLDTMGPQAIAFWRYTFAIPMLFVLLVGIERRMPKKITPLIILAGTLFALDIALWHWALTMTTVANATFIVNMGNVCVGFVAWLVLKERPKPIWFVAVAVAVAGAAALSQGGGANGQADIRGDLLAVGAAIMVAGYMLFSKMSRNTLGAMDVIFWLTVTEAVVAGLVVLASGESFLPETPQGFAAPLFLALVAQVGGQGLIIAGLGRTPAAVAGIIVLIQPVFAAGLSWQLFGESLTILQGGGAALILLGIWLSQGGVKRRRQTASKPSQAEVTNRA</sequence>
<evidence type="ECO:0000259" key="2">
    <source>
        <dbReference type="Pfam" id="PF00892"/>
    </source>
</evidence>
<dbReference type="OrthoDB" id="8770617at2"/>
<feature type="transmembrane region" description="Helical" evidence="1">
    <location>
        <begin position="215"/>
        <end position="235"/>
    </location>
</feature>
<feature type="domain" description="EamA" evidence="2">
    <location>
        <begin position="11"/>
        <end position="140"/>
    </location>
</feature>
<feature type="transmembrane region" description="Helical" evidence="1">
    <location>
        <begin position="96"/>
        <end position="118"/>
    </location>
</feature>
<feature type="transmembrane region" description="Helical" evidence="1">
    <location>
        <begin position="72"/>
        <end position="90"/>
    </location>
</feature>
<evidence type="ECO:0000256" key="1">
    <source>
        <dbReference type="SAM" id="Phobius"/>
    </source>
</evidence>
<accession>A0A399RPQ4</accession>
<keyword evidence="4" id="KW-1185">Reference proteome</keyword>
<dbReference type="RefSeq" id="WP_119453408.1">
    <property type="nucleotide sequence ID" value="NZ_QWGA01000003.1"/>
</dbReference>
<keyword evidence="1" id="KW-0812">Transmembrane</keyword>
<dbReference type="SUPFAM" id="SSF103481">
    <property type="entry name" value="Multidrug resistance efflux transporter EmrE"/>
    <property type="match status" value="2"/>
</dbReference>
<feature type="transmembrane region" description="Helical" evidence="1">
    <location>
        <begin position="125"/>
        <end position="144"/>
    </location>
</feature>
<dbReference type="EMBL" id="QWGA01000003">
    <property type="protein sequence ID" value="RIJ31919.1"/>
    <property type="molecule type" value="Genomic_DNA"/>
</dbReference>
<comment type="caution">
    <text evidence="3">The sequence shown here is derived from an EMBL/GenBank/DDBJ whole genome shotgun (WGS) entry which is preliminary data.</text>
</comment>
<dbReference type="InterPro" id="IPR000620">
    <property type="entry name" value="EamA_dom"/>
</dbReference>
<feature type="transmembrane region" description="Helical" evidence="1">
    <location>
        <begin position="184"/>
        <end position="203"/>
    </location>
</feature>
<dbReference type="Pfam" id="PF00892">
    <property type="entry name" value="EamA"/>
    <property type="match status" value="2"/>
</dbReference>
<keyword evidence="1" id="KW-1133">Transmembrane helix</keyword>
<protein>
    <submittedName>
        <fullName evidence="3">EamA family transporter</fullName>
    </submittedName>
</protein>
<dbReference type="PANTHER" id="PTHR22911:SF76">
    <property type="entry name" value="EAMA DOMAIN-CONTAINING PROTEIN"/>
    <property type="match status" value="1"/>
</dbReference>
<keyword evidence="1" id="KW-0472">Membrane</keyword>
<reference evidence="3 4" key="1">
    <citation type="submission" date="2018-08" db="EMBL/GenBank/DDBJ databases">
        <title>Henriciella mobilis sp. nov., isolated from seawater.</title>
        <authorList>
            <person name="Cheng H."/>
            <person name="Wu Y.-H."/>
            <person name="Xu X.-W."/>
            <person name="Guo L.-L."/>
        </authorList>
    </citation>
    <scope>NUCLEOTIDE SEQUENCE [LARGE SCALE GENOMIC DNA]</scope>
    <source>
        <strain evidence="3 4">CCUG67844</strain>
    </source>
</reference>
<feature type="transmembrane region" description="Helical" evidence="1">
    <location>
        <begin position="12"/>
        <end position="30"/>
    </location>
</feature>
<dbReference type="GO" id="GO:0016020">
    <property type="term" value="C:membrane"/>
    <property type="evidence" value="ECO:0007669"/>
    <property type="project" value="InterPro"/>
</dbReference>
<proteinExistence type="predicted"/>
<feature type="transmembrane region" description="Helical" evidence="1">
    <location>
        <begin position="242"/>
        <end position="264"/>
    </location>
</feature>